<evidence type="ECO:0000313" key="1">
    <source>
        <dbReference type="EMBL" id="GCE12112.1"/>
    </source>
</evidence>
<dbReference type="EMBL" id="BIFR01000001">
    <property type="protein sequence ID" value="GCE12112.1"/>
    <property type="molecule type" value="Genomic_DNA"/>
</dbReference>
<proteinExistence type="predicted"/>
<dbReference type="Proteomes" id="UP000287352">
    <property type="component" value="Unassembled WGS sequence"/>
</dbReference>
<dbReference type="RefSeq" id="WP_126579767.1">
    <property type="nucleotide sequence ID" value="NZ_BIFR01000001.1"/>
</dbReference>
<dbReference type="AlphaFoldDB" id="A0A401ZZ63"/>
<comment type="caution">
    <text evidence="1">The sequence shown here is derived from an EMBL/GenBank/DDBJ whole genome shotgun (WGS) entry which is preliminary data.</text>
</comment>
<keyword evidence="2" id="KW-1185">Reference proteome</keyword>
<reference evidence="2" key="1">
    <citation type="submission" date="2018-12" db="EMBL/GenBank/DDBJ databases">
        <title>Tengunoibacter tsumagoiensis gen. nov., sp. nov., Dictyobacter kobayashii sp. nov., D. alpinus sp. nov., and D. joshuensis sp. nov. and description of Dictyobacteraceae fam. nov. within the order Ktedonobacterales isolated from Tengu-no-mugimeshi.</title>
        <authorList>
            <person name="Wang C.M."/>
            <person name="Zheng Y."/>
            <person name="Sakai Y."/>
            <person name="Toyoda A."/>
            <person name="Minakuchi Y."/>
            <person name="Abe K."/>
            <person name="Yokota A."/>
            <person name="Yabe S."/>
        </authorList>
    </citation>
    <scope>NUCLEOTIDE SEQUENCE [LARGE SCALE GENOMIC DNA]</scope>
    <source>
        <strain evidence="2">Uno3</strain>
    </source>
</reference>
<organism evidence="1 2">
    <name type="scientific">Tengunoibacter tsumagoiensis</name>
    <dbReference type="NCBI Taxonomy" id="2014871"/>
    <lineage>
        <taxon>Bacteria</taxon>
        <taxon>Bacillati</taxon>
        <taxon>Chloroflexota</taxon>
        <taxon>Ktedonobacteria</taxon>
        <taxon>Ktedonobacterales</taxon>
        <taxon>Dictyobacteraceae</taxon>
        <taxon>Tengunoibacter</taxon>
    </lineage>
</organism>
<evidence type="ECO:0000313" key="2">
    <source>
        <dbReference type="Proteomes" id="UP000287352"/>
    </source>
</evidence>
<name>A0A401ZZ63_9CHLR</name>
<accession>A0A401ZZ63</accession>
<protein>
    <submittedName>
        <fullName evidence="1">Uncharacterized protein</fullName>
    </submittedName>
</protein>
<gene>
    <name evidence="1" type="ORF">KTT_19710</name>
</gene>
<dbReference type="OrthoDB" id="165930at2"/>
<sequence length="135" mass="15011">MNEKRMISFEVSIEYLVSYARSVGRLQHSLRSPYDEAFLTQMLKQTGPLDAESCALLAQAYAEGYGEGDKMESDLSDVRDINQAIWDNVNGHNNGVYAVLSSGDVVRINQAKIVSGLLEVHAPYGWIAPVRVYKV</sequence>